<dbReference type="PANTHER" id="PTHR12466">
    <property type="entry name" value="CDC73 DOMAIN PROTEIN"/>
    <property type="match status" value="1"/>
</dbReference>
<evidence type="ECO:0000313" key="8">
    <source>
        <dbReference type="Proteomes" id="UP001306508"/>
    </source>
</evidence>
<dbReference type="Pfam" id="PF05179">
    <property type="entry name" value="CDC73_C"/>
    <property type="match status" value="1"/>
</dbReference>
<sequence length="434" mass="50444">MIENILNVLRNHLIKNEKIKLLDENNEVVDDITKAKYAVLVKNDNDNNNADDSIDYGKLEKFDLSKETNFSIDGNNMELRVVIHCFLHKDSSSTDYLADCQNKNLINVSFLQRNDLNGWLSGQLETSQYLSSTTNGDINANADETKADKINTDRTKDDDDNNNNNLHKVIVESGNNPSSGVKTEQSLEDNLEKEDITDDIKSDLLLNEVLKHERRLLDHNSGLRGTKSIDFGYLIKDVELKLVQNIKSSLRNKAGRHGHISKNVSSNSRKKYIQHKDPIILIPSAASSIITISNIKPFLQECKYINPRELSSSLRDDLVTIEKKFDKINKTIRFLVVNNTRMFTKPEYWDRVVAVFTTGHIWQFNNYQWNTPQELFQHCKGYYFYFNGDVIPQHVQQWNVERVELDRNRRFKDVEIVRYFWNNLEQELLSRGYH</sequence>
<comment type="similarity">
    <text evidence="2">Belongs to the CDC73 family.</text>
</comment>
<gene>
    <name evidence="7" type="ORF">RI543_002110</name>
</gene>
<protein>
    <recommendedName>
        <fullName evidence="6">Cell division control protein 73 C-terminal domain-containing protein</fullName>
    </recommendedName>
</protein>
<dbReference type="GO" id="GO:0006368">
    <property type="term" value="P:transcription elongation by RNA polymerase II"/>
    <property type="evidence" value="ECO:0007669"/>
    <property type="project" value="InterPro"/>
</dbReference>
<reference evidence="8" key="1">
    <citation type="submission" date="2023-07" db="EMBL/GenBank/DDBJ databases">
        <title>A draft genome of Kazachstania heterogenica Y-27499.</title>
        <authorList>
            <person name="Donic C."/>
            <person name="Kralova J.S."/>
            <person name="Fidel L."/>
            <person name="Ben-Dor S."/>
            <person name="Jung S."/>
        </authorList>
    </citation>
    <scope>NUCLEOTIDE SEQUENCE [LARGE SCALE GENOMIC DNA]</scope>
    <source>
        <strain evidence="8">Y27499</strain>
    </source>
</reference>
<dbReference type="AlphaFoldDB" id="A0AAN7WKW7"/>
<proteinExistence type="inferred from homology"/>
<evidence type="ECO:0000256" key="1">
    <source>
        <dbReference type="ARBA" id="ARBA00004123"/>
    </source>
</evidence>
<dbReference type="EMBL" id="JAWIZZ010000041">
    <property type="protein sequence ID" value="KAK5780354.1"/>
    <property type="molecule type" value="Genomic_DNA"/>
</dbReference>
<evidence type="ECO:0000256" key="5">
    <source>
        <dbReference type="SAM" id="MobiDB-lite"/>
    </source>
</evidence>
<comment type="caution">
    <text evidence="7">The sequence shown here is derived from an EMBL/GenBank/DDBJ whole genome shotgun (WGS) entry which is preliminary data.</text>
</comment>
<dbReference type="InterPro" id="IPR038103">
    <property type="entry name" value="CDC73_C_sf"/>
</dbReference>
<organism evidence="7 8">
    <name type="scientific">Arxiozyma heterogenica</name>
    <dbReference type="NCBI Taxonomy" id="278026"/>
    <lineage>
        <taxon>Eukaryota</taxon>
        <taxon>Fungi</taxon>
        <taxon>Dikarya</taxon>
        <taxon>Ascomycota</taxon>
        <taxon>Saccharomycotina</taxon>
        <taxon>Saccharomycetes</taxon>
        <taxon>Saccharomycetales</taxon>
        <taxon>Saccharomycetaceae</taxon>
        <taxon>Arxiozyma</taxon>
    </lineage>
</organism>
<keyword evidence="8" id="KW-1185">Reference proteome</keyword>
<accession>A0AAN7WKW7</accession>
<keyword evidence="3" id="KW-0804">Transcription</keyword>
<dbReference type="GO" id="GO:0032968">
    <property type="term" value="P:positive regulation of transcription elongation by RNA polymerase II"/>
    <property type="evidence" value="ECO:0007669"/>
    <property type="project" value="TreeGrafter"/>
</dbReference>
<dbReference type="Gene3D" id="3.40.50.11990">
    <property type="entry name" value="RNA polymerase II accessory factor, Cdc73 C-terminal domain"/>
    <property type="match status" value="1"/>
</dbReference>
<dbReference type="InterPro" id="IPR031336">
    <property type="entry name" value="CDC73_C"/>
</dbReference>
<evidence type="ECO:0000256" key="4">
    <source>
        <dbReference type="ARBA" id="ARBA00023242"/>
    </source>
</evidence>
<evidence type="ECO:0000259" key="6">
    <source>
        <dbReference type="Pfam" id="PF05179"/>
    </source>
</evidence>
<evidence type="ECO:0000256" key="2">
    <source>
        <dbReference type="ARBA" id="ARBA00010427"/>
    </source>
</evidence>
<evidence type="ECO:0000313" key="7">
    <source>
        <dbReference type="EMBL" id="KAK5780354.1"/>
    </source>
</evidence>
<dbReference type="GO" id="GO:0000993">
    <property type="term" value="F:RNA polymerase II complex binding"/>
    <property type="evidence" value="ECO:0007669"/>
    <property type="project" value="TreeGrafter"/>
</dbReference>
<feature type="domain" description="Cell division control protein 73 C-terminal" evidence="6">
    <location>
        <begin position="275"/>
        <end position="426"/>
    </location>
</feature>
<feature type="compositionally biased region" description="Basic and acidic residues" evidence="5">
    <location>
        <begin position="143"/>
        <end position="157"/>
    </location>
</feature>
<feature type="compositionally biased region" description="Polar residues" evidence="5">
    <location>
        <begin position="173"/>
        <end position="184"/>
    </location>
</feature>
<feature type="region of interest" description="Disordered" evidence="5">
    <location>
        <begin position="132"/>
        <end position="189"/>
    </location>
</feature>
<dbReference type="Proteomes" id="UP001306508">
    <property type="component" value="Unassembled WGS sequence"/>
</dbReference>
<keyword evidence="4" id="KW-0539">Nucleus</keyword>
<comment type="subcellular location">
    <subcellularLocation>
        <location evidence="1">Nucleus</location>
    </subcellularLocation>
</comment>
<evidence type="ECO:0000256" key="3">
    <source>
        <dbReference type="ARBA" id="ARBA00023163"/>
    </source>
</evidence>
<dbReference type="GO" id="GO:0016593">
    <property type="term" value="C:Cdc73/Paf1 complex"/>
    <property type="evidence" value="ECO:0007669"/>
    <property type="project" value="InterPro"/>
</dbReference>
<dbReference type="PANTHER" id="PTHR12466:SF8">
    <property type="entry name" value="PARAFIBROMIN"/>
    <property type="match status" value="1"/>
</dbReference>
<dbReference type="InterPro" id="IPR007852">
    <property type="entry name" value="Cdc73/Parafibromin"/>
</dbReference>
<name>A0AAN7WKW7_9SACH</name>